<evidence type="ECO:0000313" key="2">
    <source>
        <dbReference type="EMBL" id="GIM83688.1"/>
    </source>
</evidence>
<evidence type="ECO:0000313" key="3">
    <source>
        <dbReference type="Proteomes" id="UP000680865"/>
    </source>
</evidence>
<dbReference type="SUPFAM" id="SSF55729">
    <property type="entry name" value="Acyl-CoA N-acyltransferases (Nat)"/>
    <property type="match status" value="1"/>
</dbReference>
<dbReference type="GO" id="GO:0016747">
    <property type="term" value="F:acyltransferase activity, transferring groups other than amino-acyl groups"/>
    <property type="evidence" value="ECO:0007669"/>
    <property type="project" value="InterPro"/>
</dbReference>
<dbReference type="Pfam" id="PF13302">
    <property type="entry name" value="Acetyltransf_3"/>
    <property type="match status" value="1"/>
</dbReference>
<protein>
    <recommendedName>
        <fullName evidence="1">N-acetyltransferase domain-containing protein</fullName>
    </recommendedName>
</protein>
<dbReference type="Proteomes" id="UP000680865">
    <property type="component" value="Unassembled WGS sequence"/>
</dbReference>
<name>A0A919T3K8_9ACTN</name>
<sequence length="150" mass="16285">MRAWSRDREIGGWLVPSAAIMRAVNDDGLWYAMPVLQGERIRLEPLAIEHAEAYLAAVGTPEEAAEIFRWQSPAGGALAVPATVDDARGHIMSALAARARGERLPYAQIEVATGRFVGTTSFAGPDPVLRTVTIGYTWLGREFWGSGYNA</sequence>
<dbReference type="AlphaFoldDB" id="A0A919T3K8"/>
<dbReference type="PANTHER" id="PTHR43610:SF1">
    <property type="entry name" value="N-ACETYLTRANSFERASE DOMAIN-CONTAINING PROTEIN"/>
    <property type="match status" value="1"/>
</dbReference>
<dbReference type="InterPro" id="IPR016181">
    <property type="entry name" value="Acyl_CoA_acyltransferase"/>
</dbReference>
<dbReference type="Gene3D" id="3.40.630.30">
    <property type="match status" value="1"/>
</dbReference>
<comment type="caution">
    <text evidence="2">The sequence shown here is derived from an EMBL/GenBank/DDBJ whole genome shotgun (WGS) entry which is preliminary data.</text>
</comment>
<feature type="domain" description="N-acetyltransferase" evidence="1">
    <location>
        <begin position="40"/>
        <end position="149"/>
    </location>
</feature>
<dbReference type="PANTHER" id="PTHR43610">
    <property type="entry name" value="BLL6696 PROTEIN"/>
    <property type="match status" value="1"/>
</dbReference>
<accession>A0A919T3K8</accession>
<reference evidence="2" key="1">
    <citation type="submission" date="2021-03" db="EMBL/GenBank/DDBJ databases">
        <title>Whole genome shotgun sequence of Actinoplanes consettensis NBRC 14913.</title>
        <authorList>
            <person name="Komaki H."/>
            <person name="Tamura T."/>
        </authorList>
    </citation>
    <scope>NUCLEOTIDE SEQUENCE</scope>
    <source>
        <strain evidence="2">NBRC 14913</strain>
    </source>
</reference>
<evidence type="ECO:0000259" key="1">
    <source>
        <dbReference type="Pfam" id="PF13302"/>
    </source>
</evidence>
<proteinExistence type="predicted"/>
<keyword evidence="3" id="KW-1185">Reference proteome</keyword>
<organism evidence="2 3">
    <name type="scientific">Winogradskya consettensis</name>
    <dbReference type="NCBI Taxonomy" id="113560"/>
    <lineage>
        <taxon>Bacteria</taxon>
        <taxon>Bacillati</taxon>
        <taxon>Actinomycetota</taxon>
        <taxon>Actinomycetes</taxon>
        <taxon>Micromonosporales</taxon>
        <taxon>Micromonosporaceae</taxon>
        <taxon>Winogradskya</taxon>
    </lineage>
</organism>
<dbReference type="InterPro" id="IPR000182">
    <property type="entry name" value="GNAT_dom"/>
</dbReference>
<dbReference type="EMBL" id="BOQP01000057">
    <property type="protein sequence ID" value="GIM83688.1"/>
    <property type="molecule type" value="Genomic_DNA"/>
</dbReference>
<gene>
    <name evidence="2" type="ORF">Aco04nite_87790</name>
</gene>